<dbReference type="GO" id="GO:0048034">
    <property type="term" value="P:heme O biosynthetic process"/>
    <property type="evidence" value="ECO:0007669"/>
    <property type="project" value="UniProtKB-UniRule"/>
</dbReference>
<evidence type="ECO:0000256" key="5">
    <source>
        <dbReference type="ARBA" id="ARBA00022679"/>
    </source>
</evidence>
<reference evidence="15" key="1">
    <citation type="submission" date="2021-02" db="EMBL/GenBank/DDBJ databases">
        <title>Thiocyanate and organic carbon inputs drive convergent selection for specific autotrophic Afipia and Thiobacillus strains within complex microbiomes.</title>
        <authorList>
            <person name="Huddy R.J."/>
            <person name="Sachdeva R."/>
            <person name="Kadzinga F."/>
            <person name="Kantor R.S."/>
            <person name="Harrison S.T.L."/>
            <person name="Banfield J.F."/>
        </authorList>
    </citation>
    <scope>NUCLEOTIDE SEQUENCE</scope>
    <source>
        <strain evidence="15">SCN18_10_11_15_R4_P_38_20</strain>
    </source>
</reference>
<dbReference type="InterPro" id="IPR006369">
    <property type="entry name" value="Protohaem_IX_farnesylTrfase"/>
</dbReference>
<dbReference type="InterPro" id="IPR044878">
    <property type="entry name" value="UbiA_sf"/>
</dbReference>
<evidence type="ECO:0000256" key="13">
    <source>
        <dbReference type="ARBA" id="ARBA00047690"/>
    </source>
</evidence>
<sequence length="302" mass="33598">MVSIPTTTPYFSSHSAEATVKDFITLLKPGVMTLVVFSGWVGIYLAPGDLHPFLEGLVLLAIALGSGASGALNMWYDRDIDALMKRTQSRPIPAGRIAPQDALAFGMILAIFSIILMGLSTNYFAATLLAFSIFFYAVIYTMILKRTTAYNIVIGGAAGAFPPLIGWVAATNAISPEAVLLFFIIFLWTPPHFWALALTKVEDYKQANIPMLPNVVGEQATKKQILIYSFLLISFSYFFFWFPPYGWIYGSLITILNLGWLFFTFKLYFKGKNTNAMRLFIFSIVYLFLLLSALVLDHGIGR</sequence>
<keyword evidence="8 14" id="KW-0350">Heme biosynthesis</keyword>
<accession>A0A8J7TUW6</accession>
<dbReference type="PANTHER" id="PTHR43448:SF7">
    <property type="entry name" value="4-HYDROXYBENZOATE SOLANESYLTRANSFERASE"/>
    <property type="match status" value="1"/>
</dbReference>
<feature type="transmembrane region" description="Helical" evidence="14">
    <location>
        <begin position="57"/>
        <end position="76"/>
    </location>
</feature>
<keyword evidence="4 14" id="KW-1003">Cell membrane</keyword>
<evidence type="ECO:0000256" key="4">
    <source>
        <dbReference type="ARBA" id="ARBA00022475"/>
    </source>
</evidence>
<keyword evidence="7 14" id="KW-1133">Transmembrane helix</keyword>
<gene>
    <name evidence="14" type="primary">ctaB</name>
    <name evidence="15" type="ORF">J0H12_00435</name>
</gene>
<feature type="transmembrane region" description="Helical" evidence="14">
    <location>
        <begin position="23"/>
        <end position="45"/>
    </location>
</feature>
<feature type="transmembrane region" description="Helical" evidence="14">
    <location>
        <begin position="123"/>
        <end position="143"/>
    </location>
</feature>
<comment type="miscellaneous">
    <text evidence="14">Carbon 2 of the heme B porphyrin ring is defined according to the Fischer nomenclature.</text>
</comment>
<dbReference type="Proteomes" id="UP000664414">
    <property type="component" value="Unassembled WGS sequence"/>
</dbReference>
<dbReference type="GO" id="GO:0005886">
    <property type="term" value="C:plasma membrane"/>
    <property type="evidence" value="ECO:0007669"/>
    <property type="project" value="UniProtKB-SubCell"/>
</dbReference>
<name>A0A8J7TUW6_9PROT</name>
<dbReference type="InterPro" id="IPR030470">
    <property type="entry name" value="UbiA_prenylTrfase_CS"/>
</dbReference>
<dbReference type="NCBIfam" id="NF003349">
    <property type="entry name" value="PRK04375.1-2"/>
    <property type="match status" value="1"/>
</dbReference>
<dbReference type="EMBL" id="JAFKGL010000010">
    <property type="protein sequence ID" value="MBN9412379.1"/>
    <property type="molecule type" value="Genomic_DNA"/>
</dbReference>
<comment type="catalytic activity">
    <reaction evidence="13 14">
        <text>heme b + (2E,6E)-farnesyl diphosphate + H2O = Fe(II)-heme o + diphosphate</text>
        <dbReference type="Rhea" id="RHEA:28070"/>
        <dbReference type="ChEBI" id="CHEBI:15377"/>
        <dbReference type="ChEBI" id="CHEBI:33019"/>
        <dbReference type="ChEBI" id="CHEBI:60344"/>
        <dbReference type="ChEBI" id="CHEBI:60530"/>
        <dbReference type="ChEBI" id="CHEBI:175763"/>
        <dbReference type="EC" id="2.5.1.141"/>
    </reaction>
</comment>
<evidence type="ECO:0000256" key="6">
    <source>
        <dbReference type="ARBA" id="ARBA00022692"/>
    </source>
</evidence>
<evidence type="ECO:0000256" key="8">
    <source>
        <dbReference type="ARBA" id="ARBA00023133"/>
    </source>
</evidence>
<evidence type="ECO:0000256" key="2">
    <source>
        <dbReference type="ARBA" id="ARBA00004919"/>
    </source>
</evidence>
<evidence type="ECO:0000313" key="15">
    <source>
        <dbReference type="EMBL" id="MBN9412379.1"/>
    </source>
</evidence>
<dbReference type="EC" id="2.5.1.141" evidence="3 14"/>
<evidence type="ECO:0000256" key="14">
    <source>
        <dbReference type="HAMAP-Rule" id="MF_00154"/>
    </source>
</evidence>
<evidence type="ECO:0000256" key="3">
    <source>
        <dbReference type="ARBA" id="ARBA00012292"/>
    </source>
</evidence>
<feature type="transmembrane region" description="Helical" evidence="14">
    <location>
        <begin position="225"/>
        <end position="242"/>
    </location>
</feature>
<dbReference type="UniPathway" id="UPA00834">
    <property type="reaction ID" value="UER00712"/>
</dbReference>
<dbReference type="HAMAP" id="MF_00154">
    <property type="entry name" value="CyoE_CtaB"/>
    <property type="match status" value="1"/>
</dbReference>
<evidence type="ECO:0000256" key="11">
    <source>
        <dbReference type="ARBA" id="ARBA00040810"/>
    </source>
</evidence>
<comment type="function">
    <text evidence="14">Converts heme B (protoheme IX) to heme O by substitution of the vinyl group on carbon 2 of heme B porphyrin ring with a hydroxyethyl farnesyl side group.</text>
</comment>
<comment type="subcellular location">
    <subcellularLocation>
        <location evidence="1 14">Cell membrane</location>
        <topology evidence="1 14">Multi-pass membrane protein</topology>
    </subcellularLocation>
</comment>
<dbReference type="AlphaFoldDB" id="A0A8J7TUW6"/>
<feature type="transmembrane region" description="Helical" evidence="14">
    <location>
        <begin position="150"/>
        <end position="174"/>
    </location>
</feature>
<feature type="transmembrane region" description="Helical" evidence="14">
    <location>
        <begin position="97"/>
        <end position="117"/>
    </location>
</feature>
<dbReference type="PANTHER" id="PTHR43448">
    <property type="entry name" value="PROTOHEME IX FARNESYLTRANSFERASE, MITOCHONDRIAL"/>
    <property type="match status" value="1"/>
</dbReference>
<evidence type="ECO:0000256" key="12">
    <source>
        <dbReference type="ARBA" id="ARBA00042475"/>
    </source>
</evidence>
<evidence type="ECO:0000256" key="10">
    <source>
        <dbReference type="ARBA" id="ARBA00030253"/>
    </source>
</evidence>
<comment type="caution">
    <text evidence="15">The sequence shown here is derived from an EMBL/GenBank/DDBJ whole genome shotgun (WGS) entry which is preliminary data.</text>
</comment>
<protein>
    <recommendedName>
        <fullName evidence="11 14">Protoheme IX farnesyltransferase</fullName>
        <ecNumber evidence="3 14">2.5.1.141</ecNumber>
    </recommendedName>
    <alternativeName>
        <fullName evidence="12 14">Heme B farnesyltransferase</fullName>
    </alternativeName>
    <alternativeName>
        <fullName evidence="10 14">Heme O synthase</fullName>
    </alternativeName>
</protein>
<keyword evidence="6 14" id="KW-0812">Transmembrane</keyword>
<dbReference type="Gene3D" id="1.10.357.140">
    <property type="entry name" value="UbiA prenyltransferase"/>
    <property type="match status" value="1"/>
</dbReference>
<proteinExistence type="inferred from homology"/>
<dbReference type="CDD" id="cd13957">
    <property type="entry name" value="PT_UbiA_Cox10"/>
    <property type="match status" value="1"/>
</dbReference>
<organism evidence="15 16">
    <name type="scientific">Candidatus Paracaedimonas acanthamoebae</name>
    <dbReference type="NCBI Taxonomy" id="244581"/>
    <lineage>
        <taxon>Bacteria</taxon>
        <taxon>Pseudomonadati</taxon>
        <taxon>Pseudomonadota</taxon>
        <taxon>Alphaproteobacteria</taxon>
        <taxon>Holosporales</taxon>
        <taxon>Caedimonadaceae</taxon>
        <taxon>Candidatus Paracaedimonas</taxon>
    </lineage>
</organism>
<dbReference type="Pfam" id="PF01040">
    <property type="entry name" value="UbiA"/>
    <property type="match status" value="1"/>
</dbReference>
<comment type="pathway">
    <text evidence="2 14">Porphyrin-containing compound metabolism; heme O biosynthesis; heme O from protoheme: step 1/1.</text>
</comment>
<keyword evidence="9 14" id="KW-0472">Membrane</keyword>
<feature type="transmembrane region" description="Helical" evidence="14">
    <location>
        <begin position="276"/>
        <end position="296"/>
    </location>
</feature>
<evidence type="ECO:0000256" key="7">
    <source>
        <dbReference type="ARBA" id="ARBA00022989"/>
    </source>
</evidence>
<dbReference type="GO" id="GO:0008495">
    <property type="term" value="F:protoheme IX farnesyltransferase activity"/>
    <property type="evidence" value="ECO:0007669"/>
    <property type="project" value="UniProtKB-UniRule"/>
</dbReference>
<feature type="transmembrane region" description="Helical" evidence="14">
    <location>
        <begin position="180"/>
        <end position="198"/>
    </location>
</feature>
<evidence type="ECO:0000256" key="1">
    <source>
        <dbReference type="ARBA" id="ARBA00004651"/>
    </source>
</evidence>
<feature type="transmembrane region" description="Helical" evidence="14">
    <location>
        <begin position="248"/>
        <end position="269"/>
    </location>
</feature>
<comment type="similarity">
    <text evidence="14">Belongs to the UbiA prenyltransferase family. Protoheme IX farnesyltransferase subfamily.</text>
</comment>
<evidence type="ECO:0000313" key="16">
    <source>
        <dbReference type="Proteomes" id="UP000664414"/>
    </source>
</evidence>
<dbReference type="NCBIfam" id="TIGR01473">
    <property type="entry name" value="cyoE_ctaB"/>
    <property type="match status" value="1"/>
</dbReference>
<dbReference type="PROSITE" id="PS00943">
    <property type="entry name" value="UBIA"/>
    <property type="match status" value="1"/>
</dbReference>
<evidence type="ECO:0000256" key="9">
    <source>
        <dbReference type="ARBA" id="ARBA00023136"/>
    </source>
</evidence>
<keyword evidence="5 14" id="KW-0808">Transferase</keyword>
<dbReference type="InterPro" id="IPR000537">
    <property type="entry name" value="UbiA_prenyltransferase"/>
</dbReference>